<evidence type="ECO:0000313" key="2">
    <source>
        <dbReference type="EMBL" id="SDW11944.1"/>
    </source>
</evidence>
<gene>
    <name evidence="2" type="ORF">SAMN05421781_0509</name>
</gene>
<protein>
    <submittedName>
        <fullName evidence="2">Uncharacterized protein</fullName>
    </submittedName>
</protein>
<sequence length="77" mass="8843">MFEKTMNWSFAIMALMISVMNGFLGVGLAWLVNLIPQAEFSIWWGMVLAAPILLIAIVQQVVFRKAQKDFDSFFDRK</sequence>
<reference evidence="2 3" key="1">
    <citation type="submission" date="2016-10" db="EMBL/GenBank/DDBJ databases">
        <authorList>
            <person name="de Groot N.N."/>
        </authorList>
    </citation>
    <scope>NUCLEOTIDE SEQUENCE [LARGE SCALE GENOMIC DNA]</scope>
    <source>
        <strain evidence="2 3">DSM 23126</strain>
    </source>
</reference>
<keyword evidence="1" id="KW-1133">Transmembrane helix</keyword>
<keyword evidence="1" id="KW-0472">Membrane</keyword>
<keyword evidence="3" id="KW-1185">Reference proteome</keyword>
<dbReference type="AlphaFoldDB" id="A0A1H2QZ81"/>
<keyword evidence="1" id="KW-0812">Transmembrane</keyword>
<dbReference type="Proteomes" id="UP000199488">
    <property type="component" value="Unassembled WGS sequence"/>
</dbReference>
<organism evidence="2 3">
    <name type="scientific">Marinococcus luteus</name>
    <dbReference type="NCBI Taxonomy" id="1122204"/>
    <lineage>
        <taxon>Bacteria</taxon>
        <taxon>Bacillati</taxon>
        <taxon>Bacillota</taxon>
        <taxon>Bacilli</taxon>
        <taxon>Bacillales</taxon>
        <taxon>Bacillaceae</taxon>
        <taxon>Marinococcus</taxon>
    </lineage>
</organism>
<proteinExistence type="predicted"/>
<dbReference type="RefSeq" id="WP_091610728.1">
    <property type="nucleotide sequence ID" value="NZ_FNNC01000001.1"/>
</dbReference>
<evidence type="ECO:0000313" key="3">
    <source>
        <dbReference type="Proteomes" id="UP000199488"/>
    </source>
</evidence>
<feature type="transmembrane region" description="Helical" evidence="1">
    <location>
        <begin position="12"/>
        <end position="35"/>
    </location>
</feature>
<evidence type="ECO:0000256" key="1">
    <source>
        <dbReference type="SAM" id="Phobius"/>
    </source>
</evidence>
<feature type="transmembrane region" description="Helical" evidence="1">
    <location>
        <begin position="41"/>
        <end position="63"/>
    </location>
</feature>
<accession>A0A1H2QZ81</accession>
<dbReference type="EMBL" id="FNNC01000001">
    <property type="protein sequence ID" value="SDW11944.1"/>
    <property type="molecule type" value="Genomic_DNA"/>
</dbReference>
<name>A0A1H2QZ81_9BACI</name>